<dbReference type="AlphaFoldDB" id="A0A7X0LM65"/>
<evidence type="ECO:0000313" key="1">
    <source>
        <dbReference type="EMBL" id="MBB6430698.1"/>
    </source>
</evidence>
<keyword evidence="2" id="KW-1185">Reference proteome</keyword>
<name>A0A7X0LM65_9BACT</name>
<proteinExistence type="predicted"/>
<comment type="caution">
    <text evidence="1">The sequence shown here is derived from an EMBL/GenBank/DDBJ whole genome shotgun (WGS) entry which is preliminary data.</text>
</comment>
<sequence length="102" mass="11000">MLKRYELDAIATEPEEGIQWEATDSSRRGVGLKGHLLSGTIAAAIVMVVASWVGGEFSQAEAAGATQIRIAEAQADEQTQNRSRAWGVEGSANQDHAWVFQD</sequence>
<organism evidence="1 2">
    <name type="scientific">Algisphaera agarilytica</name>
    <dbReference type="NCBI Taxonomy" id="1385975"/>
    <lineage>
        <taxon>Bacteria</taxon>
        <taxon>Pseudomonadati</taxon>
        <taxon>Planctomycetota</taxon>
        <taxon>Phycisphaerae</taxon>
        <taxon>Phycisphaerales</taxon>
        <taxon>Phycisphaeraceae</taxon>
        <taxon>Algisphaera</taxon>
    </lineage>
</organism>
<dbReference type="EMBL" id="JACHGY010000001">
    <property type="protein sequence ID" value="MBB6430698.1"/>
    <property type="molecule type" value="Genomic_DNA"/>
</dbReference>
<reference evidence="1 2" key="1">
    <citation type="submission" date="2020-08" db="EMBL/GenBank/DDBJ databases">
        <title>Genomic Encyclopedia of Type Strains, Phase IV (KMG-IV): sequencing the most valuable type-strain genomes for metagenomic binning, comparative biology and taxonomic classification.</title>
        <authorList>
            <person name="Goeker M."/>
        </authorList>
    </citation>
    <scope>NUCLEOTIDE SEQUENCE [LARGE SCALE GENOMIC DNA]</scope>
    <source>
        <strain evidence="1 2">DSM 103725</strain>
    </source>
</reference>
<accession>A0A7X0LM65</accession>
<dbReference type="RefSeq" id="WP_184678197.1">
    <property type="nucleotide sequence ID" value="NZ_JACHGY010000001.1"/>
</dbReference>
<dbReference type="Proteomes" id="UP000541810">
    <property type="component" value="Unassembled WGS sequence"/>
</dbReference>
<evidence type="ECO:0000313" key="2">
    <source>
        <dbReference type="Proteomes" id="UP000541810"/>
    </source>
</evidence>
<gene>
    <name evidence="1" type="ORF">HNQ40_002504</name>
</gene>
<protein>
    <submittedName>
        <fullName evidence="1">Uncharacterized protein</fullName>
    </submittedName>
</protein>